<dbReference type="InterPro" id="IPR036936">
    <property type="entry name" value="CRIB_dom_sf"/>
</dbReference>
<evidence type="ECO:0000256" key="1">
    <source>
        <dbReference type="SAM" id="MobiDB-lite"/>
    </source>
</evidence>
<evidence type="ECO:0000313" key="4">
    <source>
        <dbReference type="Proteomes" id="UP000193498"/>
    </source>
</evidence>
<dbReference type="SMART" id="SM00285">
    <property type="entry name" value="PBD"/>
    <property type="match status" value="2"/>
</dbReference>
<keyword evidence="4" id="KW-1185">Reference proteome</keyword>
<dbReference type="InterPro" id="IPR000095">
    <property type="entry name" value="CRIB_dom"/>
</dbReference>
<gene>
    <name evidence="3" type="ORF">K493DRAFT_305711</name>
</gene>
<dbReference type="Pfam" id="PF00786">
    <property type="entry name" value="PBD"/>
    <property type="match status" value="1"/>
</dbReference>
<dbReference type="Gene3D" id="3.90.810.10">
    <property type="entry name" value="CRIB domain"/>
    <property type="match status" value="2"/>
</dbReference>
<protein>
    <recommendedName>
        <fullName evidence="2">CRIB domain-containing protein</fullName>
    </recommendedName>
</protein>
<proteinExistence type="predicted"/>
<feature type="domain" description="CRIB" evidence="2">
    <location>
        <begin position="95"/>
        <end position="108"/>
    </location>
</feature>
<comment type="caution">
    <text evidence="3">The sequence shown here is derived from an EMBL/GenBank/DDBJ whole genome shotgun (WGS) entry which is preliminary data.</text>
</comment>
<reference evidence="3 4" key="1">
    <citation type="submission" date="2016-07" db="EMBL/GenBank/DDBJ databases">
        <title>Pervasive Adenine N6-methylation of Active Genes in Fungi.</title>
        <authorList>
            <consortium name="DOE Joint Genome Institute"/>
            <person name="Mondo S.J."/>
            <person name="Dannebaum R.O."/>
            <person name="Kuo R.C."/>
            <person name="Labutti K."/>
            <person name="Haridas S."/>
            <person name="Kuo A."/>
            <person name="Salamov A."/>
            <person name="Ahrendt S.R."/>
            <person name="Lipzen A."/>
            <person name="Sullivan W."/>
            <person name="Andreopoulos W.B."/>
            <person name="Clum A."/>
            <person name="Lindquist E."/>
            <person name="Daum C."/>
            <person name="Ramamoorthy G.K."/>
            <person name="Gryganskyi A."/>
            <person name="Culley D."/>
            <person name="Magnuson J.K."/>
            <person name="James T.Y."/>
            <person name="O'Malley M.A."/>
            <person name="Stajich J.E."/>
            <person name="Spatafora J.W."/>
            <person name="Visel A."/>
            <person name="Grigoriev I.V."/>
        </authorList>
    </citation>
    <scope>NUCLEOTIDE SEQUENCE [LARGE SCALE GENOMIC DNA]</scope>
    <source>
        <strain evidence="3 4">CBS 931.73</strain>
    </source>
</reference>
<accession>A0A1Y1XUU7</accession>
<name>A0A1Y1XUU7_9FUNG</name>
<evidence type="ECO:0000313" key="3">
    <source>
        <dbReference type="EMBL" id="ORX89493.1"/>
    </source>
</evidence>
<feature type="region of interest" description="Disordered" evidence="1">
    <location>
        <begin position="136"/>
        <end position="163"/>
    </location>
</feature>
<evidence type="ECO:0000259" key="2">
    <source>
        <dbReference type="PROSITE" id="PS50108"/>
    </source>
</evidence>
<dbReference type="EMBL" id="MCFE01000441">
    <property type="protein sequence ID" value="ORX89493.1"/>
    <property type="molecule type" value="Genomic_DNA"/>
</dbReference>
<dbReference type="PROSITE" id="PS50108">
    <property type="entry name" value="CRIB"/>
    <property type="match status" value="1"/>
</dbReference>
<organism evidence="3 4">
    <name type="scientific">Basidiobolus meristosporus CBS 931.73</name>
    <dbReference type="NCBI Taxonomy" id="1314790"/>
    <lineage>
        <taxon>Eukaryota</taxon>
        <taxon>Fungi</taxon>
        <taxon>Fungi incertae sedis</taxon>
        <taxon>Zoopagomycota</taxon>
        <taxon>Entomophthoromycotina</taxon>
        <taxon>Basidiobolomycetes</taxon>
        <taxon>Basidiobolales</taxon>
        <taxon>Basidiobolaceae</taxon>
        <taxon>Basidiobolus</taxon>
    </lineage>
</organism>
<dbReference type="InParanoid" id="A0A1Y1XUU7"/>
<sequence length="258" mass="28977">MASYEVDWVAPLAGPIHPPKHISLPPAWRKREAVNHGRMRKSKSQYLPDAHIRWSKAGGFNDEPAAHPEKSKTNRFSTIIQSMGNLLKRSRKMDISSPFNFLHCGHAGVDPITQEIVGLPTNSLNLVPLDQITTSYLDDKPLPPTPDESVTPRTSTPTPKSGVPVYDRAKLKRSTTCINSPSIQRDSGVRWSLQSNRDERQLRRASSLRSSMYSPRNRKNLEISSPFNPIHVAHISFTKEGALVAMPLNWRQSLAYEL</sequence>
<dbReference type="Proteomes" id="UP000193498">
    <property type="component" value="Unassembled WGS sequence"/>
</dbReference>
<dbReference type="AlphaFoldDB" id="A0A1Y1XUU7"/>
<feature type="region of interest" description="Disordered" evidence="1">
    <location>
        <begin position="195"/>
        <end position="214"/>
    </location>
</feature>
<feature type="compositionally biased region" description="Low complexity" evidence="1">
    <location>
        <begin position="204"/>
        <end position="214"/>
    </location>
</feature>